<dbReference type="PANTHER" id="PTHR22603:SF93">
    <property type="entry name" value="RE24176P"/>
    <property type="match status" value="1"/>
</dbReference>
<name>A0ABS8S4T9_DATST</name>
<gene>
    <name evidence="2" type="ORF">HAX54_023623</name>
</gene>
<comment type="caution">
    <text evidence="2">The sequence shown here is derived from an EMBL/GenBank/DDBJ whole genome shotgun (WGS) entry which is preliminary data.</text>
</comment>
<evidence type="ECO:0000313" key="2">
    <source>
        <dbReference type="EMBL" id="MCD7454141.1"/>
    </source>
</evidence>
<protein>
    <submittedName>
        <fullName evidence="2">Uncharacterized protein</fullName>
    </submittedName>
</protein>
<keyword evidence="3" id="KW-1185">Reference proteome</keyword>
<accession>A0ABS8S4T9</accession>
<comment type="similarity">
    <text evidence="1">Belongs to the choline/ethanolamine kinase family.</text>
</comment>
<dbReference type="Gene3D" id="3.90.1200.10">
    <property type="match status" value="1"/>
</dbReference>
<dbReference type="Proteomes" id="UP000823775">
    <property type="component" value="Unassembled WGS sequence"/>
</dbReference>
<evidence type="ECO:0000313" key="3">
    <source>
        <dbReference type="Proteomes" id="UP000823775"/>
    </source>
</evidence>
<dbReference type="EMBL" id="JACEIK010000287">
    <property type="protein sequence ID" value="MCD7454141.1"/>
    <property type="molecule type" value="Genomic_DNA"/>
</dbReference>
<dbReference type="Pfam" id="PF01633">
    <property type="entry name" value="Choline_kinase"/>
    <property type="match status" value="1"/>
</dbReference>
<dbReference type="SUPFAM" id="SSF56112">
    <property type="entry name" value="Protein kinase-like (PK-like)"/>
    <property type="match status" value="1"/>
</dbReference>
<evidence type="ECO:0000256" key="1">
    <source>
        <dbReference type="ARBA" id="ARBA00038211"/>
    </source>
</evidence>
<reference evidence="2 3" key="1">
    <citation type="journal article" date="2021" name="BMC Genomics">
        <title>Datura genome reveals duplications of psychoactive alkaloid biosynthetic genes and high mutation rate following tissue culture.</title>
        <authorList>
            <person name="Rajewski A."/>
            <person name="Carter-House D."/>
            <person name="Stajich J."/>
            <person name="Litt A."/>
        </authorList>
    </citation>
    <scope>NUCLEOTIDE SEQUENCE [LARGE SCALE GENOMIC DNA]</scope>
    <source>
        <strain evidence="2">AR-01</strain>
    </source>
</reference>
<proteinExistence type="inferred from homology"/>
<dbReference type="PANTHER" id="PTHR22603">
    <property type="entry name" value="CHOLINE/ETHANOALAMINE KINASE"/>
    <property type="match status" value="1"/>
</dbReference>
<sequence>MKGYLEKGKFPEELMNILKSLALERVDDNDDVVNKIGNYDNLEIIPLTNSFTNHIYKVNWESKSRNSSVLVRIYGEGRDLFLDSEEEIKTFEWMSNNGYGPKLYGHFPNGRVEQFIHGRTLSPDDLRNSDISAIVAAKIREFHALEKPGSTNPVLWGELRKLLNDAKTLSSAEIKKEFSLENLEEEINLLENILSKDSSQQVVFCHSDLRGDNMIFNETTKHLTLIVSISFPFHSTLFNVL</sequence>
<dbReference type="Gene3D" id="3.30.200.20">
    <property type="entry name" value="Phosphorylase Kinase, domain 1"/>
    <property type="match status" value="1"/>
</dbReference>
<organism evidence="2 3">
    <name type="scientific">Datura stramonium</name>
    <name type="common">Jimsonweed</name>
    <name type="synonym">Common thornapple</name>
    <dbReference type="NCBI Taxonomy" id="4076"/>
    <lineage>
        <taxon>Eukaryota</taxon>
        <taxon>Viridiplantae</taxon>
        <taxon>Streptophyta</taxon>
        <taxon>Embryophyta</taxon>
        <taxon>Tracheophyta</taxon>
        <taxon>Spermatophyta</taxon>
        <taxon>Magnoliopsida</taxon>
        <taxon>eudicotyledons</taxon>
        <taxon>Gunneridae</taxon>
        <taxon>Pentapetalae</taxon>
        <taxon>asterids</taxon>
        <taxon>lamiids</taxon>
        <taxon>Solanales</taxon>
        <taxon>Solanaceae</taxon>
        <taxon>Solanoideae</taxon>
        <taxon>Datureae</taxon>
        <taxon>Datura</taxon>
    </lineage>
</organism>
<dbReference type="InterPro" id="IPR011009">
    <property type="entry name" value="Kinase-like_dom_sf"/>
</dbReference>